<feature type="region of interest" description="Disordered" evidence="11">
    <location>
        <begin position="251"/>
        <end position="271"/>
    </location>
</feature>
<accession>C1E3K7</accession>
<gene>
    <name evidence="14" type="ORF">MICPUN_99968</name>
</gene>
<feature type="region of interest" description="Disordered" evidence="11">
    <location>
        <begin position="501"/>
        <end position="520"/>
    </location>
</feature>
<keyword evidence="8" id="KW-0539">Nucleus</keyword>
<protein>
    <submittedName>
        <fullName evidence="14">Uncharacterized protein</fullName>
    </submittedName>
</protein>
<keyword evidence="4" id="KW-0158">Chromosome</keyword>
<keyword evidence="15" id="KW-1185">Reference proteome</keyword>
<dbReference type="GO" id="GO:0005634">
    <property type="term" value="C:nucleus"/>
    <property type="evidence" value="ECO:0007669"/>
    <property type="project" value="UniProtKB-SubCell"/>
</dbReference>
<dbReference type="InterPro" id="IPR041112">
    <property type="entry name" value="Nuf2_DHR10-like"/>
</dbReference>
<dbReference type="Pfam" id="PF03800">
    <property type="entry name" value="Nuf2"/>
    <property type="match status" value="1"/>
</dbReference>
<dbReference type="KEGG" id="mis:MICPUN_99968"/>
<keyword evidence="6" id="KW-0498">Mitosis</keyword>
<proteinExistence type="inferred from homology"/>
<evidence type="ECO:0000256" key="3">
    <source>
        <dbReference type="ARBA" id="ARBA00005498"/>
    </source>
</evidence>
<dbReference type="RefSeq" id="XP_002501697.1">
    <property type="nucleotide sequence ID" value="XM_002501651.1"/>
</dbReference>
<sequence>MAPTYSFPILGNNDIIACLAEMDITITEKELLRPHPDTLFKVYEDLVVLLCGETREEMYTPNLEAAANCLEFPELYEEAIGALKFHRHLFKLMKNVGVNDFSMRDMIKPEYARTRRNISAIINFAKFRESMLEKHEEMLEKAAEQEAAYEAALARNKELKEKIAKLTAEREAKAAADEDKENNAEKEAPARESTPEELAEAKRVHDEAKANYEMWVKKKEEADAKLEAAKKEEDETKAAVIEAEAKKAELERQVAEAEEKAKGTDADRAAAAELAEEQRLVDEAEAKLKALQEKERKGKEALAELKKLIEYVKEVETDIRKANEAEAKVKGLEAEVNKTEEELFQLDQKIDDLTRQETNWKEKIARQKEQGELKRQAAEASLKAAKEELAAVKARNAANDAKKAEEENQAKQLELKMQQEDEEHEREIEALVTNFASLRDQVVKYHARLADEMGVAENERVPLQRVEPENARRGVGDFTNTINWTNYDITKNFGGIGKGKPSLAAVGRPAGAEDTEFTLS</sequence>
<dbReference type="InterPro" id="IPR005549">
    <property type="entry name" value="Kinetochore_Nuf2_N"/>
</dbReference>
<evidence type="ECO:0000256" key="2">
    <source>
        <dbReference type="ARBA" id="ARBA00004584"/>
    </source>
</evidence>
<dbReference type="GO" id="GO:0051301">
    <property type="term" value="P:cell division"/>
    <property type="evidence" value="ECO:0007669"/>
    <property type="project" value="UniProtKB-KW"/>
</dbReference>
<dbReference type="InterPro" id="IPR038275">
    <property type="entry name" value="Nuf2_N_sf"/>
</dbReference>
<dbReference type="GeneID" id="8242596"/>
<comment type="subcellular location">
    <subcellularLocation>
        <location evidence="2">Chromosome</location>
        <location evidence="2">Centromere</location>
    </subcellularLocation>
    <subcellularLocation>
        <location evidence="1">Nucleus</location>
    </subcellularLocation>
</comment>
<evidence type="ECO:0000256" key="1">
    <source>
        <dbReference type="ARBA" id="ARBA00004123"/>
    </source>
</evidence>
<reference evidence="14 15" key="1">
    <citation type="journal article" date="2009" name="Science">
        <title>Green evolution and dynamic adaptations revealed by genomes of the marine picoeukaryotes Micromonas.</title>
        <authorList>
            <person name="Worden A.Z."/>
            <person name="Lee J.H."/>
            <person name="Mock T."/>
            <person name="Rouze P."/>
            <person name="Simmons M.P."/>
            <person name="Aerts A.L."/>
            <person name="Allen A.E."/>
            <person name="Cuvelier M.L."/>
            <person name="Derelle E."/>
            <person name="Everett M.V."/>
            <person name="Foulon E."/>
            <person name="Grimwood J."/>
            <person name="Gundlach H."/>
            <person name="Henrissat B."/>
            <person name="Napoli C."/>
            <person name="McDonald S.M."/>
            <person name="Parker M.S."/>
            <person name="Rombauts S."/>
            <person name="Salamov A."/>
            <person name="Von Dassow P."/>
            <person name="Badger J.H."/>
            <person name="Coutinho P.M."/>
            <person name="Demir E."/>
            <person name="Dubchak I."/>
            <person name="Gentemann C."/>
            <person name="Eikrem W."/>
            <person name="Gready J.E."/>
            <person name="John U."/>
            <person name="Lanier W."/>
            <person name="Lindquist E.A."/>
            <person name="Lucas S."/>
            <person name="Mayer K.F."/>
            <person name="Moreau H."/>
            <person name="Not F."/>
            <person name="Otillar R."/>
            <person name="Panaud O."/>
            <person name="Pangilinan J."/>
            <person name="Paulsen I."/>
            <person name="Piegu B."/>
            <person name="Poliakov A."/>
            <person name="Robbens S."/>
            <person name="Schmutz J."/>
            <person name="Toulza E."/>
            <person name="Wyss T."/>
            <person name="Zelensky A."/>
            <person name="Zhou K."/>
            <person name="Armbrust E.V."/>
            <person name="Bhattacharya D."/>
            <person name="Goodenough U.W."/>
            <person name="Van de Peer Y."/>
            <person name="Grigoriev I.V."/>
        </authorList>
    </citation>
    <scope>NUCLEOTIDE SEQUENCE [LARGE SCALE GENOMIC DNA]</scope>
    <source>
        <strain evidence="15">RCC299 / NOUM17</strain>
    </source>
</reference>
<organism evidence="14 15">
    <name type="scientific">Micromonas commoda (strain RCC299 / NOUM17 / CCMP2709)</name>
    <name type="common">Picoplanktonic green alga</name>
    <dbReference type="NCBI Taxonomy" id="296587"/>
    <lineage>
        <taxon>Eukaryota</taxon>
        <taxon>Viridiplantae</taxon>
        <taxon>Chlorophyta</taxon>
        <taxon>Mamiellophyceae</taxon>
        <taxon>Mamiellales</taxon>
        <taxon>Mamiellaceae</taxon>
        <taxon>Micromonas</taxon>
    </lineage>
</organism>
<evidence type="ECO:0000256" key="8">
    <source>
        <dbReference type="ARBA" id="ARBA00023242"/>
    </source>
</evidence>
<evidence type="ECO:0000256" key="7">
    <source>
        <dbReference type="ARBA" id="ARBA00023054"/>
    </source>
</evidence>
<evidence type="ECO:0000256" key="10">
    <source>
        <dbReference type="ARBA" id="ARBA00023328"/>
    </source>
</evidence>
<dbReference type="EMBL" id="CP001325">
    <property type="protein sequence ID" value="ACO62955.1"/>
    <property type="molecule type" value="Genomic_DNA"/>
</dbReference>
<evidence type="ECO:0000313" key="14">
    <source>
        <dbReference type="EMBL" id="ACO62955.1"/>
    </source>
</evidence>
<dbReference type="GO" id="GO:0031262">
    <property type="term" value="C:Ndc80 complex"/>
    <property type="evidence" value="ECO:0007669"/>
    <property type="project" value="InterPro"/>
</dbReference>
<dbReference type="eggNOG" id="KOG4438">
    <property type="taxonomic scope" value="Eukaryota"/>
</dbReference>
<dbReference type="OMA" id="TKIIEWD"/>
<evidence type="ECO:0000256" key="6">
    <source>
        <dbReference type="ARBA" id="ARBA00022776"/>
    </source>
</evidence>
<evidence type="ECO:0000256" key="9">
    <source>
        <dbReference type="ARBA" id="ARBA00023306"/>
    </source>
</evidence>
<dbReference type="STRING" id="296587.C1E3K7"/>
<dbReference type="Pfam" id="PF18595">
    <property type="entry name" value="Nuf2_DHR10-like"/>
    <property type="match status" value="1"/>
</dbReference>
<comment type="similarity">
    <text evidence="3">Belongs to the NUF2 family.</text>
</comment>
<evidence type="ECO:0000259" key="13">
    <source>
        <dbReference type="Pfam" id="PF18595"/>
    </source>
</evidence>
<dbReference type="InParanoid" id="C1E3K7"/>
<keyword evidence="10" id="KW-0137">Centromere</keyword>
<feature type="region of interest" description="Disordered" evidence="11">
    <location>
        <begin position="170"/>
        <end position="201"/>
    </location>
</feature>
<name>C1E3K7_MICCC</name>
<evidence type="ECO:0000256" key="5">
    <source>
        <dbReference type="ARBA" id="ARBA00022618"/>
    </source>
</evidence>
<keyword evidence="5" id="KW-0132">Cell division</keyword>
<evidence type="ECO:0000313" key="15">
    <source>
        <dbReference type="Proteomes" id="UP000002009"/>
    </source>
</evidence>
<evidence type="ECO:0000256" key="4">
    <source>
        <dbReference type="ARBA" id="ARBA00022454"/>
    </source>
</evidence>
<feature type="domain" description="Kinetochore protein Nuf2 N-terminal" evidence="12">
    <location>
        <begin position="5"/>
        <end position="142"/>
    </location>
</feature>
<feature type="domain" description="Nuf2 DHR10-like" evidence="13">
    <location>
        <begin position="272"/>
        <end position="387"/>
    </location>
</feature>
<dbReference type="OrthoDB" id="498362at2759"/>
<dbReference type="AlphaFoldDB" id="C1E3K7"/>
<dbReference type="Proteomes" id="UP000002009">
    <property type="component" value="Chromosome 4"/>
</dbReference>
<evidence type="ECO:0000256" key="11">
    <source>
        <dbReference type="SAM" id="MobiDB-lite"/>
    </source>
</evidence>
<dbReference type="Gene3D" id="1.10.418.60">
    <property type="entry name" value="Ncd80 complex, Nuf2 subunit"/>
    <property type="match status" value="1"/>
</dbReference>
<evidence type="ECO:0000259" key="12">
    <source>
        <dbReference type="Pfam" id="PF03800"/>
    </source>
</evidence>
<keyword evidence="7" id="KW-0175">Coiled coil</keyword>
<keyword evidence="9" id="KW-0131">Cell cycle</keyword>